<proteinExistence type="predicted"/>
<dbReference type="RefSeq" id="WP_100341984.1">
    <property type="nucleotide sequence ID" value="NZ_PGFJ01000002.1"/>
</dbReference>
<dbReference type="Proteomes" id="UP000242687">
    <property type="component" value="Unassembled WGS sequence"/>
</dbReference>
<keyword evidence="1" id="KW-0472">Membrane</keyword>
<evidence type="ECO:0000313" key="2">
    <source>
        <dbReference type="EMBL" id="PJJ79665.1"/>
    </source>
</evidence>
<dbReference type="InterPro" id="IPR021280">
    <property type="entry name" value="TMEM260-like"/>
</dbReference>
<evidence type="ECO:0000313" key="3">
    <source>
        <dbReference type="Proteomes" id="UP000242687"/>
    </source>
</evidence>
<keyword evidence="3" id="KW-1185">Reference proteome</keyword>
<feature type="transmembrane region" description="Helical" evidence="1">
    <location>
        <begin position="74"/>
        <end position="101"/>
    </location>
</feature>
<comment type="caution">
    <text evidence="2">The sequence shown here is derived from an EMBL/GenBank/DDBJ whole genome shotgun (WGS) entry which is preliminary data.</text>
</comment>
<feature type="transmembrane region" description="Helical" evidence="1">
    <location>
        <begin position="219"/>
        <end position="237"/>
    </location>
</feature>
<feature type="transmembrane region" description="Helical" evidence="1">
    <location>
        <begin position="146"/>
        <end position="164"/>
    </location>
</feature>
<dbReference type="PANTHER" id="PTHR16214:SF3">
    <property type="entry name" value="TRANSMEMBRANE PROTEIN 260"/>
    <property type="match status" value="1"/>
</dbReference>
<dbReference type="AlphaFoldDB" id="A0A2H9VMW7"/>
<name>A0A2H9VMW7_9SPHI</name>
<protein>
    <submittedName>
        <fullName evidence="2">Uncharacterized protein DUF2723</fullName>
    </submittedName>
</protein>
<gene>
    <name evidence="2" type="ORF">CLV57_2801</name>
</gene>
<feature type="transmembrane region" description="Helical" evidence="1">
    <location>
        <begin position="113"/>
        <end position="134"/>
    </location>
</feature>
<dbReference type="InterPro" id="IPR052724">
    <property type="entry name" value="GT117_domain-containing"/>
</dbReference>
<accession>A0A2H9VMW7</accession>
<feature type="transmembrane region" description="Helical" evidence="1">
    <location>
        <begin position="176"/>
        <end position="207"/>
    </location>
</feature>
<dbReference type="Pfam" id="PF11028">
    <property type="entry name" value="TMEM260-like"/>
    <property type="match status" value="1"/>
</dbReference>
<dbReference type="EMBL" id="PGFJ01000002">
    <property type="protein sequence ID" value="PJJ79665.1"/>
    <property type="molecule type" value="Genomic_DNA"/>
</dbReference>
<feature type="transmembrane region" description="Helical" evidence="1">
    <location>
        <begin position="330"/>
        <end position="354"/>
    </location>
</feature>
<feature type="transmembrane region" description="Helical" evidence="1">
    <location>
        <begin position="288"/>
        <end position="318"/>
    </location>
</feature>
<reference evidence="2 3" key="1">
    <citation type="submission" date="2017-11" db="EMBL/GenBank/DDBJ databases">
        <title>Genomic Encyclopedia of Archaeal and Bacterial Type Strains, Phase II (KMG-II): From Individual Species to Whole Genera.</title>
        <authorList>
            <person name="Goeker M."/>
        </authorList>
    </citation>
    <scope>NUCLEOTIDE SEQUENCE [LARGE SCALE GENOMIC DNA]</scope>
    <source>
        <strain evidence="2 3">DSM 28175</strain>
    </source>
</reference>
<organism evidence="2 3">
    <name type="scientific">Mucilaginibacter auburnensis</name>
    <dbReference type="NCBI Taxonomy" id="1457233"/>
    <lineage>
        <taxon>Bacteria</taxon>
        <taxon>Pseudomonadati</taxon>
        <taxon>Bacteroidota</taxon>
        <taxon>Sphingobacteriia</taxon>
        <taxon>Sphingobacteriales</taxon>
        <taxon>Sphingobacteriaceae</taxon>
        <taxon>Mucilaginibacter</taxon>
    </lineage>
</organism>
<evidence type="ECO:0000256" key="1">
    <source>
        <dbReference type="SAM" id="Phobius"/>
    </source>
</evidence>
<dbReference type="OrthoDB" id="9807602at2"/>
<feature type="transmembrane region" description="Helical" evidence="1">
    <location>
        <begin position="7"/>
        <end position="24"/>
    </location>
</feature>
<sequence length="1042" mass="116512">MNYNKINNIFGWLAFAVAAITYTLTLEPSTSFWDCGEFIACIYRLQVAHQPGAPLFTIIGKVFSLLSLGDNTKVAYWTNMGSALASAVTILFLFWSITALAKKILVKKGEEMSLASLISIIGAGLVGSLAYTFSDTFWFSAVESEVYALSSLCTAVVFWAILKWDAHADEEGADKWIVFIAYVMGLSIGIHLLNLLVIPAIALVIYFRRSQKVTTKGTIWAFLLGVVVVGTVLWGIIQFTVKGAAFSDLFFVNTLGMGFGSGAVVFFLLVIGTIVAGIYYTVKPSKPAIIAAAVCFILALAVSASIIGLVVGIAVVAALEYVIKIREKRFALNTFLLCTAFILFGYSSFVMIVIRAKAGTNLNNSDPQDAFALNSYLNRDQYGDTPLLYGQFFDAQPIDQQEGATLYRRGLTKYEPAGKKLKTEYDRNTIFPRMFSDKAGHPEFYRSWSGLAQEEHPTFSTNLGFFLTWQVNQMYTRYFLWNFVGRTNEMDGQQGGIDGDWISGWNFGKDLPYSVTKSLSYNRLFFLPLILGLLGAYFHFKRNQRDAGVVGVLFFFTGFAILLYLNQDPLQPRERDYAYAGSFYAFAIWIGLAVPAIVELVSRKAANKNAAILATTVCLAVGPILMANQEWDDHDRSTKLTPHDMAYNYLNSCAPNAILFTYGDNDTYPLWYIQEVENVRPDVRIVNLSLLGTDWYIRQMKTKMNESAPLPITMKDDQFKMGVRDVLYYSDQKIQGAIELKEVFDFMLSDNEAAKVQYQSGETSNFLPTKNFKITVNKDDVLKNNVVPADLQSRITDTVKFTYPGNYVAKDNLALMDIISHNNWKRPIYFTVTAPGSVMMGLDKYLYNEGFAMRLLPLTPDTAASAQNNVNPTVMYNNVTTKFKWGNFKTAKYLDHESLTMFYPLLSRVYIDMIEGLMKEGKTAEAKLALNKYMDELPNFIPVQEAAIRKYYLAESAYALGESAIGDKLLNLIDDYLVNSLNYNYTLYKNGKTDLGNNEIQLGLSLIRGMAGTAKQSNNKALSAKFSAQLKDYAGKFGFPTE</sequence>
<feature type="transmembrane region" description="Helical" evidence="1">
    <location>
        <begin position="521"/>
        <end position="540"/>
    </location>
</feature>
<keyword evidence="1" id="KW-0812">Transmembrane</keyword>
<feature type="transmembrane region" description="Helical" evidence="1">
    <location>
        <begin position="547"/>
        <end position="565"/>
    </location>
</feature>
<feature type="transmembrane region" description="Helical" evidence="1">
    <location>
        <begin position="249"/>
        <end position="282"/>
    </location>
</feature>
<dbReference type="PANTHER" id="PTHR16214">
    <property type="entry name" value="TRANSMEMBRANE PROTEIN 260"/>
    <property type="match status" value="1"/>
</dbReference>
<keyword evidence="1" id="KW-1133">Transmembrane helix</keyword>
<feature type="transmembrane region" description="Helical" evidence="1">
    <location>
        <begin position="577"/>
        <end position="598"/>
    </location>
</feature>